<evidence type="ECO:0000256" key="2">
    <source>
        <dbReference type="ARBA" id="ARBA00022840"/>
    </source>
</evidence>
<dbReference type="GO" id="GO:0005524">
    <property type="term" value="F:ATP binding"/>
    <property type="evidence" value="ECO:0007669"/>
    <property type="project" value="UniProtKB-KW"/>
</dbReference>
<sequence length="293" mass="33689">MIDIHNLSFSYGNVTALEKVTLQEEEPIITGLWGRNGSGKTTLMKLISGLEKPNQGKINVNGINPYNNKEAMNHVTFMQENHPFSDLWDVEDALRFGAFFNKNWDQKLGDELIDMFELPRKKKIKQFSKGMQTMIKITLGLASKSPVTIMDEPSNGLDAHMRKQFYDVLLDSYEEHPRLIMLSTHHIDELEPLCEKIAVVDQQTIIRYEEIEKLKNYGVHLSGSVESVESLFGNSKIIDKRKLGKQMNVMIDEPFNADWERRAKEFGVNIEKAPLQDYLVNLTKKEGKKYEHA</sequence>
<feature type="domain" description="ABC transporter" evidence="3">
    <location>
        <begin position="2"/>
        <end position="227"/>
    </location>
</feature>
<dbReference type="AlphaFoldDB" id="A0A0U4F4A1"/>
<evidence type="ECO:0000313" key="4">
    <source>
        <dbReference type="EMBL" id="ALX48406.1"/>
    </source>
</evidence>
<dbReference type="Gene3D" id="3.40.50.300">
    <property type="entry name" value="P-loop containing nucleotide triphosphate hydrolases"/>
    <property type="match status" value="1"/>
</dbReference>
<evidence type="ECO:0000313" key="5">
    <source>
        <dbReference type="Proteomes" id="UP000050331"/>
    </source>
</evidence>
<organism evidence="4 5">
    <name type="scientific">Lentibacillus amyloliquefaciens</name>
    <dbReference type="NCBI Taxonomy" id="1472767"/>
    <lineage>
        <taxon>Bacteria</taxon>
        <taxon>Bacillati</taxon>
        <taxon>Bacillota</taxon>
        <taxon>Bacilli</taxon>
        <taxon>Bacillales</taxon>
        <taxon>Bacillaceae</taxon>
        <taxon>Lentibacillus</taxon>
    </lineage>
</organism>
<keyword evidence="1" id="KW-0547">Nucleotide-binding</keyword>
<keyword evidence="5" id="KW-1185">Reference proteome</keyword>
<proteinExistence type="predicted"/>
<dbReference type="OrthoDB" id="9804819at2"/>
<dbReference type="SMART" id="SM00382">
    <property type="entry name" value="AAA"/>
    <property type="match status" value="1"/>
</dbReference>
<dbReference type="PROSITE" id="PS50893">
    <property type="entry name" value="ABC_TRANSPORTER_2"/>
    <property type="match status" value="1"/>
</dbReference>
<gene>
    <name evidence="4" type="ORF">AOX59_07145</name>
</gene>
<dbReference type="Proteomes" id="UP000050331">
    <property type="component" value="Chromosome"/>
</dbReference>
<dbReference type="CDD" id="cd03230">
    <property type="entry name" value="ABC_DR_subfamily_A"/>
    <property type="match status" value="1"/>
</dbReference>
<evidence type="ECO:0000259" key="3">
    <source>
        <dbReference type="PROSITE" id="PS50893"/>
    </source>
</evidence>
<dbReference type="PANTHER" id="PTHR43158:SF5">
    <property type="entry name" value="ABC TRANSPORTER, ATP-BINDING PROTEIN"/>
    <property type="match status" value="1"/>
</dbReference>
<dbReference type="Pfam" id="PF00005">
    <property type="entry name" value="ABC_tran"/>
    <property type="match status" value="1"/>
</dbReference>
<dbReference type="InterPro" id="IPR003593">
    <property type="entry name" value="AAA+_ATPase"/>
</dbReference>
<name>A0A0U4F4A1_9BACI</name>
<dbReference type="RefSeq" id="WP_068443870.1">
    <property type="nucleotide sequence ID" value="NZ_CP013862.1"/>
</dbReference>
<dbReference type="GO" id="GO:0016887">
    <property type="term" value="F:ATP hydrolysis activity"/>
    <property type="evidence" value="ECO:0007669"/>
    <property type="project" value="InterPro"/>
</dbReference>
<dbReference type="InterPro" id="IPR027417">
    <property type="entry name" value="P-loop_NTPase"/>
</dbReference>
<dbReference type="KEGG" id="lao:AOX59_07145"/>
<dbReference type="STRING" id="1472767.AOX59_07145"/>
<dbReference type="PANTHER" id="PTHR43158">
    <property type="entry name" value="SKFA PEPTIDE EXPORT ATP-BINDING PROTEIN SKFE"/>
    <property type="match status" value="1"/>
</dbReference>
<dbReference type="SUPFAM" id="SSF52540">
    <property type="entry name" value="P-loop containing nucleoside triphosphate hydrolases"/>
    <property type="match status" value="1"/>
</dbReference>
<accession>A0A0U4F4A1</accession>
<keyword evidence="2 4" id="KW-0067">ATP-binding</keyword>
<reference evidence="4 5" key="1">
    <citation type="submission" date="2016-01" db="EMBL/GenBank/DDBJ databases">
        <title>Complete genome sequence of strain Lentibacillus amyloliquefaciens LAM0015T isolated from saline sediment.</title>
        <authorList>
            <person name="Wang J.-L."/>
            <person name="He M.-X."/>
        </authorList>
    </citation>
    <scope>NUCLEOTIDE SEQUENCE [LARGE SCALE GENOMIC DNA]</scope>
    <source>
        <strain evidence="4 5">LAM0015</strain>
    </source>
</reference>
<evidence type="ECO:0000256" key="1">
    <source>
        <dbReference type="ARBA" id="ARBA00022741"/>
    </source>
</evidence>
<protein>
    <submittedName>
        <fullName evidence="4">Multidrug ABC transporter ATP-binding protein</fullName>
    </submittedName>
</protein>
<dbReference type="EMBL" id="CP013862">
    <property type="protein sequence ID" value="ALX48406.1"/>
    <property type="molecule type" value="Genomic_DNA"/>
</dbReference>
<dbReference type="InterPro" id="IPR003439">
    <property type="entry name" value="ABC_transporter-like_ATP-bd"/>
</dbReference>